<proteinExistence type="predicted"/>
<gene>
    <name evidence="2" type="ORF">F443_05156</name>
</gene>
<keyword evidence="3" id="KW-1185">Reference proteome</keyword>
<dbReference type="HOGENOM" id="CLU_3018481_0_0_1"/>
<feature type="region of interest" description="Disordered" evidence="1">
    <location>
        <begin position="1"/>
        <end position="56"/>
    </location>
</feature>
<dbReference type="AlphaFoldDB" id="V9FJ21"/>
<evidence type="ECO:0000313" key="2">
    <source>
        <dbReference type="EMBL" id="ETI51485.1"/>
    </source>
</evidence>
<comment type="caution">
    <text evidence="2">The sequence shown here is derived from an EMBL/GenBank/DDBJ whole genome shotgun (WGS) entry which is preliminary data.</text>
</comment>
<sequence length="56" mass="6034">MSTPNENTTAEDPTDEDFCGVDDQELAADGSETGSENLGEDSMEHSIEEDLELEAI</sequence>
<evidence type="ECO:0000256" key="1">
    <source>
        <dbReference type="SAM" id="MobiDB-lite"/>
    </source>
</evidence>
<dbReference type="Proteomes" id="UP000018721">
    <property type="component" value="Unassembled WGS sequence"/>
</dbReference>
<dbReference type="EMBL" id="ANIZ01000904">
    <property type="protein sequence ID" value="ETI51485.1"/>
    <property type="molecule type" value="Genomic_DNA"/>
</dbReference>
<organism evidence="2 3">
    <name type="scientific">Phytophthora nicotianae P1569</name>
    <dbReference type="NCBI Taxonomy" id="1317065"/>
    <lineage>
        <taxon>Eukaryota</taxon>
        <taxon>Sar</taxon>
        <taxon>Stramenopiles</taxon>
        <taxon>Oomycota</taxon>
        <taxon>Peronosporomycetes</taxon>
        <taxon>Peronosporales</taxon>
        <taxon>Peronosporaceae</taxon>
        <taxon>Phytophthora</taxon>
    </lineage>
</organism>
<feature type="compositionally biased region" description="Polar residues" evidence="1">
    <location>
        <begin position="1"/>
        <end position="11"/>
    </location>
</feature>
<name>V9FJ21_PHYNI</name>
<feature type="compositionally biased region" description="Acidic residues" evidence="1">
    <location>
        <begin position="12"/>
        <end position="26"/>
    </location>
</feature>
<protein>
    <submittedName>
        <fullName evidence="2">Uncharacterized protein</fullName>
    </submittedName>
</protein>
<evidence type="ECO:0000313" key="3">
    <source>
        <dbReference type="Proteomes" id="UP000018721"/>
    </source>
</evidence>
<reference evidence="2 3" key="1">
    <citation type="submission" date="2013-11" db="EMBL/GenBank/DDBJ databases">
        <title>The Genome Sequence of Phytophthora parasitica P1569.</title>
        <authorList>
            <consortium name="The Broad Institute Genomics Platform"/>
            <person name="Russ C."/>
            <person name="Tyler B."/>
            <person name="Panabieres F."/>
            <person name="Shan W."/>
            <person name="Tripathy S."/>
            <person name="Grunwald N."/>
            <person name="Machado M."/>
            <person name="Johnson C.S."/>
            <person name="Arredondo F."/>
            <person name="Hong C."/>
            <person name="Coffey M."/>
            <person name="Young S.K."/>
            <person name="Zeng Q."/>
            <person name="Gargeya S."/>
            <person name="Fitzgerald M."/>
            <person name="Abouelleil A."/>
            <person name="Alvarado L."/>
            <person name="Chapman S.B."/>
            <person name="Gainer-Dewar J."/>
            <person name="Goldberg J."/>
            <person name="Griggs A."/>
            <person name="Gujja S."/>
            <person name="Hansen M."/>
            <person name="Howarth C."/>
            <person name="Imamovic A."/>
            <person name="Ireland A."/>
            <person name="Larimer J."/>
            <person name="McCowan C."/>
            <person name="Murphy C."/>
            <person name="Pearson M."/>
            <person name="Poon T.W."/>
            <person name="Priest M."/>
            <person name="Roberts A."/>
            <person name="Saif S."/>
            <person name="Shea T."/>
            <person name="Sykes S."/>
            <person name="Wortman J."/>
            <person name="Nusbaum C."/>
            <person name="Birren B."/>
        </authorList>
    </citation>
    <scope>NUCLEOTIDE SEQUENCE [LARGE SCALE GENOMIC DNA]</scope>
    <source>
        <strain evidence="2 3">P1569</strain>
    </source>
</reference>
<accession>V9FJ21</accession>